<dbReference type="InterPro" id="IPR050072">
    <property type="entry name" value="Peptidase_M20A"/>
</dbReference>
<accession>A0A2G9UAK0</accession>
<keyword evidence="4" id="KW-0378">Hydrolase</keyword>
<comment type="similarity">
    <text evidence="2">Belongs to the peptidase M20A family.</text>
</comment>
<sequence length="352" mass="38249">MDVDDVEKLLLAYMGIDSTTGKEGPFGEVVAESLEGNGWIVEKQPLEDDSSRFNILATRKPLKESTPRILFNTHLDTVPPYIPPTEDDSNIYGRGSNDAKGQLACMVSAAQALVKSHPDVADQLALLFVVGEEVDHVGMRKANDFNLLKPDYLIVGEPTELKFATIQKGALKVTLRCKGVAGHSGYPSEGESAIHKLVPILSDILNFSWPSDPEFGATTVNIGLIEGGQALNAWAEAASAKIFLRITTSVADAKQKLESVVAGRATIEVMSSNDPVVLSETPLDFPTDQAAFNTDLPYYNRLSQLKGKYLFGAGSIKNAHSQHEFMPKNELHAYKDALVELTLKLCGEDSME</sequence>
<dbReference type="SUPFAM" id="SSF55031">
    <property type="entry name" value="Bacterial exopeptidase dimerisation domain"/>
    <property type="match status" value="1"/>
</dbReference>
<evidence type="ECO:0000256" key="1">
    <source>
        <dbReference type="ARBA" id="ARBA00001947"/>
    </source>
</evidence>
<dbReference type="Gene3D" id="3.40.630.10">
    <property type="entry name" value="Zn peptidases"/>
    <property type="match status" value="1"/>
</dbReference>
<evidence type="ECO:0000256" key="5">
    <source>
        <dbReference type="ARBA" id="ARBA00022833"/>
    </source>
</evidence>
<evidence type="ECO:0000256" key="2">
    <source>
        <dbReference type="ARBA" id="ARBA00006247"/>
    </source>
</evidence>
<dbReference type="PANTHER" id="PTHR43808:SF8">
    <property type="entry name" value="PEPTIDASE M20 DIMERISATION DOMAIN-CONTAINING PROTEIN"/>
    <property type="match status" value="1"/>
</dbReference>
<evidence type="ECO:0000256" key="3">
    <source>
        <dbReference type="ARBA" id="ARBA00022723"/>
    </source>
</evidence>
<dbReference type="Gene3D" id="3.30.70.360">
    <property type="match status" value="1"/>
</dbReference>
<dbReference type="InterPro" id="IPR002933">
    <property type="entry name" value="Peptidase_M20"/>
</dbReference>
<reference evidence="7 8" key="1">
    <citation type="submission" date="2015-09" db="EMBL/GenBank/DDBJ databases">
        <title>Draft genome of the parasitic nematode Teladorsagia circumcincta isolate WARC Sus (inbred).</title>
        <authorList>
            <person name="Mitreva M."/>
        </authorList>
    </citation>
    <scope>NUCLEOTIDE SEQUENCE [LARGE SCALE GENOMIC DNA]</scope>
    <source>
        <strain evidence="7 8">S</strain>
    </source>
</reference>
<dbReference type="InterPro" id="IPR011650">
    <property type="entry name" value="Peptidase_M20_dimer"/>
</dbReference>
<evidence type="ECO:0000259" key="6">
    <source>
        <dbReference type="Pfam" id="PF07687"/>
    </source>
</evidence>
<dbReference type="SUPFAM" id="SSF53187">
    <property type="entry name" value="Zn-dependent exopeptidases"/>
    <property type="match status" value="1"/>
</dbReference>
<evidence type="ECO:0000313" key="7">
    <source>
        <dbReference type="EMBL" id="PIO67233.1"/>
    </source>
</evidence>
<dbReference type="Pfam" id="PF01546">
    <property type="entry name" value="Peptidase_M20"/>
    <property type="match status" value="1"/>
</dbReference>
<keyword evidence="5" id="KW-0862">Zinc</keyword>
<evidence type="ECO:0000256" key="4">
    <source>
        <dbReference type="ARBA" id="ARBA00022801"/>
    </source>
</evidence>
<organism evidence="7 8">
    <name type="scientific">Teladorsagia circumcincta</name>
    <name type="common">Brown stomach worm</name>
    <name type="synonym">Ostertagia circumcincta</name>
    <dbReference type="NCBI Taxonomy" id="45464"/>
    <lineage>
        <taxon>Eukaryota</taxon>
        <taxon>Metazoa</taxon>
        <taxon>Ecdysozoa</taxon>
        <taxon>Nematoda</taxon>
        <taxon>Chromadorea</taxon>
        <taxon>Rhabditida</taxon>
        <taxon>Rhabditina</taxon>
        <taxon>Rhabditomorpha</taxon>
        <taxon>Strongyloidea</taxon>
        <taxon>Trichostrongylidae</taxon>
        <taxon>Teladorsagia</taxon>
    </lineage>
</organism>
<feature type="domain" description="Peptidase M20 dimerisation" evidence="6">
    <location>
        <begin position="167"/>
        <end position="260"/>
    </location>
</feature>
<protein>
    <submittedName>
        <fullName evidence="7">Peptidase dimerization domain protein</fullName>
    </submittedName>
</protein>
<gene>
    <name evidence="7" type="ORF">TELCIR_11023</name>
</gene>
<name>A0A2G9UAK0_TELCI</name>
<dbReference type="OrthoDB" id="3064516at2759"/>
<keyword evidence="3" id="KW-0479">Metal-binding</keyword>
<dbReference type="InterPro" id="IPR036264">
    <property type="entry name" value="Bact_exopeptidase_dim_dom"/>
</dbReference>
<dbReference type="Pfam" id="PF07687">
    <property type="entry name" value="M20_dimer"/>
    <property type="match status" value="1"/>
</dbReference>
<dbReference type="GO" id="GO:0016787">
    <property type="term" value="F:hydrolase activity"/>
    <property type="evidence" value="ECO:0007669"/>
    <property type="project" value="UniProtKB-KW"/>
</dbReference>
<dbReference type="AlphaFoldDB" id="A0A2G9UAK0"/>
<comment type="cofactor">
    <cofactor evidence="1">
        <name>Zn(2+)</name>
        <dbReference type="ChEBI" id="CHEBI:29105"/>
    </cofactor>
</comment>
<dbReference type="EMBL" id="KZ347728">
    <property type="protein sequence ID" value="PIO67233.1"/>
    <property type="molecule type" value="Genomic_DNA"/>
</dbReference>
<proteinExistence type="inferred from homology"/>
<dbReference type="Proteomes" id="UP000230423">
    <property type="component" value="Unassembled WGS sequence"/>
</dbReference>
<keyword evidence="8" id="KW-1185">Reference proteome</keyword>
<dbReference type="PANTHER" id="PTHR43808">
    <property type="entry name" value="ACETYLORNITHINE DEACETYLASE"/>
    <property type="match status" value="1"/>
</dbReference>
<dbReference type="GO" id="GO:0046872">
    <property type="term" value="F:metal ion binding"/>
    <property type="evidence" value="ECO:0007669"/>
    <property type="project" value="UniProtKB-KW"/>
</dbReference>
<evidence type="ECO:0000313" key="8">
    <source>
        <dbReference type="Proteomes" id="UP000230423"/>
    </source>
</evidence>